<proteinExistence type="inferred from homology"/>
<evidence type="ECO:0000256" key="1">
    <source>
        <dbReference type="PIRNR" id="PIRNR012524"/>
    </source>
</evidence>
<dbReference type="PANTHER" id="PTHR37296">
    <property type="entry name" value="CONSERVED VIRULENCE FACTOR B"/>
    <property type="match status" value="1"/>
</dbReference>
<name>A0A379MTR4_9BACT</name>
<dbReference type="InterPro" id="IPR039566">
    <property type="entry name" value="CvfB_S1_st"/>
</dbReference>
<dbReference type="InterPro" id="IPR012340">
    <property type="entry name" value="NA-bd_OB-fold"/>
</dbReference>
<protein>
    <submittedName>
        <fullName evidence="4">Conserved virulence factor B</fullName>
    </submittedName>
</protein>
<dbReference type="OrthoDB" id="9801597at2"/>
<evidence type="ECO:0000259" key="2">
    <source>
        <dbReference type="Pfam" id="PF13509"/>
    </source>
</evidence>
<dbReference type="Gene3D" id="1.10.10.10">
    <property type="entry name" value="Winged helix-like DNA-binding domain superfamily/Winged helix DNA-binding domain"/>
    <property type="match status" value="1"/>
</dbReference>
<dbReference type="EMBL" id="UGVL01000001">
    <property type="protein sequence ID" value="SUE34310.1"/>
    <property type="molecule type" value="Genomic_DNA"/>
</dbReference>
<feature type="domain" description="Conserved virulence factor B-like winged helix" evidence="3">
    <location>
        <begin position="218"/>
        <end position="273"/>
    </location>
</feature>
<keyword evidence="5" id="KW-1185">Reference proteome</keyword>
<dbReference type="Pfam" id="PF17783">
    <property type="entry name" value="WHD_CvfB"/>
    <property type="match status" value="1"/>
</dbReference>
<dbReference type="InterPro" id="IPR014464">
    <property type="entry name" value="CvfB_fam"/>
</dbReference>
<dbReference type="RefSeq" id="WP_037291177.1">
    <property type="nucleotide sequence ID" value="NZ_UGVL01000001.1"/>
</dbReference>
<dbReference type="PANTHER" id="PTHR37296:SF1">
    <property type="entry name" value="CONSERVED VIRULENCE FACTOR B"/>
    <property type="match status" value="1"/>
</dbReference>
<dbReference type="InterPro" id="IPR036388">
    <property type="entry name" value="WH-like_DNA-bd_sf"/>
</dbReference>
<organism evidence="4 5">
    <name type="scientific">Rikenella microfusus</name>
    <dbReference type="NCBI Taxonomy" id="28139"/>
    <lineage>
        <taxon>Bacteria</taxon>
        <taxon>Pseudomonadati</taxon>
        <taxon>Bacteroidota</taxon>
        <taxon>Bacteroidia</taxon>
        <taxon>Bacteroidales</taxon>
        <taxon>Rikenellaceae</taxon>
        <taxon>Rikenella</taxon>
    </lineage>
</organism>
<dbReference type="Proteomes" id="UP000255233">
    <property type="component" value="Unassembled WGS sequence"/>
</dbReference>
<dbReference type="PIRSF" id="PIRSF012524">
    <property type="entry name" value="YitL_S1"/>
    <property type="match status" value="1"/>
</dbReference>
<gene>
    <name evidence="4" type="primary">cvfB</name>
    <name evidence="4" type="ORF">NCTC11190_01533</name>
</gene>
<dbReference type="InterPro" id="IPR040764">
    <property type="entry name" value="CvfB_WH"/>
</dbReference>
<evidence type="ECO:0000313" key="4">
    <source>
        <dbReference type="EMBL" id="SUE34310.1"/>
    </source>
</evidence>
<sequence>MIRVANYNRLSAARKTDNGLYLTDEEGKEVLLPNRYVPEKYAMGDTMEVFVYTDSEDRLVATTETPKITEGGIAALQAVGFNYHGTFLDWGLPKDLFVPKRNQQAPMLVGEWYVVTVYVDNVTGRAVGTSKLNKIINNDEITVRPKEEVDILIAVRKPKGYRVVVNDRHWGMLYDNQIFTDVKLGMRMKAYVRKIAEDHRIDLSLQQEGFDQVKIAADEILKMIDEADGTLPVGDKSAPDEVRLLTGMSKKIFKRAVGYLMSHGAVESGDTSVRRIEKKNI</sequence>
<dbReference type="Pfam" id="PF13509">
    <property type="entry name" value="S1_2"/>
    <property type="match status" value="1"/>
</dbReference>
<comment type="similarity">
    <text evidence="1">Belongs to the CvfB family.</text>
</comment>
<dbReference type="AlphaFoldDB" id="A0A379MTR4"/>
<feature type="domain" description="Conserved virulence factor B first S1" evidence="2">
    <location>
        <begin position="7"/>
        <end position="63"/>
    </location>
</feature>
<accession>A0A379MTR4</accession>
<evidence type="ECO:0000313" key="5">
    <source>
        <dbReference type="Proteomes" id="UP000255233"/>
    </source>
</evidence>
<dbReference type="Gene3D" id="2.40.50.140">
    <property type="entry name" value="Nucleic acid-binding proteins"/>
    <property type="match status" value="1"/>
</dbReference>
<evidence type="ECO:0000259" key="3">
    <source>
        <dbReference type="Pfam" id="PF17783"/>
    </source>
</evidence>
<dbReference type="STRING" id="880526.GCA_000427365_00028"/>
<reference evidence="4 5" key="1">
    <citation type="submission" date="2018-06" db="EMBL/GenBank/DDBJ databases">
        <authorList>
            <consortium name="Pathogen Informatics"/>
            <person name="Doyle S."/>
        </authorList>
    </citation>
    <scope>NUCLEOTIDE SEQUENCE [LARGE SCALE GENOMIC DNA]</scope>
    <source>
        <strain evidence="4 5">NCTC11190</strain>
    </source>
</reference>